<organism evidence="9 10">
    <name type="scientific">Vanilla planifolia</name>
    <name type="common">Vanilla</name>
    <dbReference type="NCBI Taxonomy" id="51239"/>
    <lineage>
        <taxon>Eukaryota</taxon>
        <taxon>Viridiplantae</taxon>
        <taxon>Streptophyta</taxon>
        <taxon>Embryophyta</taxon>
        <taxon>Tracheophyta</taxon>
        <taxon>Spermatophyta</taxon>
        <taxon>Magnoliopsida</taxon>
        <taxon>Liliopsida</taxon>
        <taxon>Asparagales</taxon>
        <taxon>Orchidaceae</taxon>
        <taxon>Vanilloideae</taxon>
        <taxon>Vanilleae</taxon>
        <taxon>Vanilla</taxon>
    </lineage>
</organism>
<dbReference type="EMBL" id="JADCNL010000004">
    <property type="protein sequence ID" value="KAG0485003.1"/>
    <property type="molecule type" value="Genomic_DNA"/>
</dbReference>
<reference evidence="9 10" key="1">
    <citation type="journal article" date="2020" name="Nat. Food">
        <title>A phased Vanilla planifolia genome enables genetic improvement of flavour and production.</title>
        <authorList>
            <person name="Hasing T."/>
            <person name="Tang H."/>
            <person name="Brym M."/>
            <person name="Khazi F."/>
            <person name="Huang T."/>
            <person name="Chambers A.H."/>
        </authorList>
    </citation>
    <scope>NUCLEOTIDE SEQUENCE [LARGE SCALE GENOMIC DNA]</scope>
    <source>
        <tissue evidence="9">Leaf</tissue>
    </source>
</reference>
<evidence type="ECO:0000259" key="8">
    <source>
        <dbReference type="PROSITE" id="PS51294"/>
    </source>
</evidence>
<feature type="domain" description="Myb-like" evidence="6">
    <location>
        <begin position="82"/>
        <end position="134"/>
    </location>
</feature>
<keyword evidence="3" id="KW-0238">DNA-binding</keyword>
<feature type="domain" description="SANT" evidence="7">
    <location>
        <begin position="90"/>
        <end position="138"/>
    </location>
</feature>
<dbReference type="PANTHER" id="PTHR44191:SF62">
    <property type="entry name" value="OS04G0341900 PROTEIN"/>
    <property type="match status" value="1"/>
</dbReference>
<proteinExistence type="predicted"/>
<evidence type="ECO:0000256" key="5">
    <source>
        <dbReference type="ARBA" id="ARBA00023242"/>
    </source>
</evidence>
<evidence type="ECO:0000259" key="6">
    <source>
        <dbReference type="PROSITE" id="PS50090"/>
    </source>
</evidence>
<dbReference type="GO" id="GO:0009744">
    <property type="term" value="P:response to sucrose"/>
    <property type="evidence" value="ECO:0007669"/>
    <property type="project" value="UniProtKB-ARBA"/>
</dbReference>
<evidence type="ECO:0000256" key="2">
    <source>
        <dbReference type="ARBA" id="ARBA00023015"/>
    </source>
</evidence>
<dbReference type="OrthoDB" id="10064100at2759"/>
<evidence type="ECO:0000313" key="10">
    <source>
        <dbReference type="Proteomes" id="UP000636800"/>
    </source>
</evidence>
<name>A0A835V535_VANPL</name>
<dbReference type="GO" id="GO:0005634">
    <property type="term" value="C:nucleus"/>
    <property type="evidence" value="ECO:0007669"/>
    <property type="project" value="UniProtKB-SubCell"/>
</dbReference>
<dbReference type="FunFam" id="1.10.10.60:FF:000009">
    <property type="entry name" value="transcription factor MYB1R1"/>
    <property type="match status" value="1"/>
</dbReference>
<evidence type="ECO:0000313" key="9">
    <source>
        <dbReference type="EMBL" id="KAG0485003.1"/>
    </source>
</evidence>
<evidence type="ECO:0000256" key="1">
    <source>
        <dbReference type="ARBA" id="ARBA00004123"/>
    </source>
</evidence>
<evidence type="ECO:0000256" key="3">
    <source>
        <dbReference type="ARBA" id="ARBA00023125"/>
    </source>
</evidence>
<dbReference type="Proteomes" id="UP000636800">
    <property type="component" value="Unassembled WGS sequence"/>
</dbReference>
<comment type="subcellular location">
    <subcellularLocation>
        <location evidence="1">Nucleus</location>
    </subcellularLocation>
</comment>
<dbReference type="CDD" id="cd00167">
    <property type="entry name" value="SANT"/>
    <property type="match status" value="1"/>
</dbReference>
<dbReference type="AlphaFoldDB" id="A0A835V535"/>
<dbReference type="GO" id="GO:0006355">
    <property type="term" value="P:regulation of DNA-templated transcription"/>
    <property type="evidence" value="ECO:0007669"/>
    <property type="project" value="UniProtKB-ARBA"/>
</dbReference>
<dbReference type="InterPro" id="IPR009057">
    <property type="entry name" value="Homeodomain-like_sf"/>
</dbReference>
<keyword evidence="5" id="KW-0539">Nucleus</keyword>
<dbReference type="PROSITE" id="PS51294">
    <property type="entry name" value="HTH_MYB"/>
    <property type="match status" value="1"/>
</dbReference>
<dbReference type="Gene3D" id="1.10.10.60">
    <property type="entry name" value="Homeodomain-like"/>
    <property type="match status" value="1"/>
</dbReference>
<keyword evidence="4" id="KW-0804">Transcription</keyword>
<dbReference type="PROSITE" id="PS51293">
    <property type="entry name" value="SANT"/>
    <property type="match status" value="1"/>
</dbReference>
<accession>A0A835V535</accession>
<dbReference type="PROSITE" id="PS50090">
    <property type="entry name" value="MYB_LIKE"/>
    <property type="match status" value="1"/>
</dbReference>
<keyword evidence="10" id="KW-1185">Reference proteome</keyword>
<dbReference type="InterPro" id="IPR001005">
    <property type="entry name" value="SANT/Myb"/>
</dbReference>
<comment type="caution">
    <text evidence="9">The sequence shown here is derived from an EMBL/GenBank/DDBJ whole genome shotgun (WGS) entry which is preliminary data.</text>
</comment>
<dbReference type="SMART" id="SM00717">
    <property type="entry name" value="SANT"/>
    <property type="match status" value="1"/>
</dbReference>
<dbReference type="GO" id="GO:0003677">
    <property type="term" value="F:DNA binding"/>
    <property type="evidence" value="ECO:0007669"/>
    <property type="project" value="UniProtKB-KW"/>
</dbReference>
<dbReference type="PANTHER" id="PTHR44191">
    <property type="entry name" value="TRANSCRIPTION FACTOR KUA1"/>
    <property type="match status" value="1"/>
</dbReference>
<dbReference type="NCBIfam" id="TIGR01557">
    <property type="entry name" value="myb_SHAQKYF"/>
    <property type="match status" value="1"/>
</dbReference>
<dbReference type="InterPro" id="IPR017884">
    <property type="entry name" value="SANT_dom"/>
</dbReference>
<dbReference type="GO" id="GO:0009739">
    <property type="term" value="P:response to gibberellin"/>
    <property type="evidence" value="ECO:0007669"/>
    <property type="project" value="TreeGrafter"/>
</dbReference>
<protein>
    <submittedName>
        <fullName evidence="9">Uncharacterized protein</fullName>
    </submittedName>
</protein>
<evidence type="ECO:0000256" key="4">
    <source>
        <dbReference type="ARBA" id="ARBA00023163"/>
    </source>
</evidence>
<keyword evidence="2" id="KW-0805">Transcription regulation</keyword>
<dbReference type="InterPro" id="IPR006447">
    <property type="entry name" value="Myb_dom_plants"/>
</dbReference>
<feature type="domain" description="HTH myb-type" evidence="8">
    <location>
        <begin position="81"/>
        <end position="138"/>
    </location>
</feature>
<dbReference type="SUPFAM" id="SSF46689">
    <property type="entry name" value="Homeodomain-like"/>
    <property type="match status" value="1"/>
</dbReference>
<dbReference type="GO" id="GO:0009723">
    <property type="term" value="P:response to ethylene"/>
    <property type="evidence" value="ECO:0007669"/>
    <property type="project" value="TreeGrafter"/>
</dbReference>
<dbReference type="InterPro" id="IPR017930">
    <property type="entry name" value="Myb_dom"/>
</dbReference>
<gene>
    <name evidence="9" type="ORF">HPP92_009082</name>
</gene>
<dbReference type="InterPro" id="IPR052245">
    <property type="entry name" value="Plant_Stress_Dev_TF"/>
</dbReference>
<dbReference type="Pfam" id="PF00249">
    <property type="entry name" value="Myb_DNA-binding"/>
    <property type="match status" value="1"/>
</dbReference>
<evidence type="ECO:0000259" key="7">
    <source>
        <dbReference type="PROSITE" id="PS51293"/>
    </source>
</evidence>
<sequence>MGRKCSQCGNNVQNSRNWDSSTSMLGGGLRLFGVQLQISSSSSSSSNSPFTSSSSTSPACTEEAVERNSDCYLSDGLLCGTQRKRKGIPWTEEEHRAFLVGLEKLGKGNWRGISRGFVTTKTPTQVASHAQKYFLRQNSLNKKRNRSSHLDVGKCERASHENIYLSLNKDHLFLNDAHDPRLALNKPTFRVAQWWLGPMRLSLKQCDGGLGRTESAHLDRFNAYQFGEAWLRAGLKAIHQVDTEQSGLGSF</sequence>